<dbReference type="PANTHER" id="PTHR13477">
    <property type="entry name" value="MITOCHONDRIAL 39S RIBOSOMAL PROTEIN L49"/>
    <property type="match status" value="1"/>
</dbReference>
<keyword evidence="4" id="KW-0496">Mitochondrion</keyword>
<comment type="subcellular location">
    <subcellularLocation>
        <location evidence="1">Mitochondrion</location>
    </subcellularLocation>
</comment>
<name>A0A9D4R2M8_DREPO</name>
<evidence type="ECO:0000313" key="8">
    <source>
        <dbReference type="EMBL" id="KAH3851055.1"/>
    </source>
</evidence>
<evidence type="ECO:0000313" key="9">
    <source>
        <dbReference type="Proteomes" id="UP000828390"/>
    </source>
</evidence>
<sequence length="205" mass="23862">MAAPLVRNIRAFGIFGNKIAQIRQQKLLFLASRAASGSKWKGTEVDQDPFHYHDNTVPYFPEESAKKSLEAEYPDVEISTEDWHYVERVLPPKTVPEPPQHESYPTASGWLPPNTSLQPKEYGIVRTRNHMLPLYYRKHFHGKETTRILHIVGDIWKFKKDVHDYLTKEKGVRSVDIQVHEVGRFLRFRGNHLENVAEFLLQKGF</sequence>
<evidence type="ECO:0000256" key="1">
    <source>
        <dbReference type="ARBA" id="ARBA00004173"/>
    </source>
</evidence>
<dbReference type="Pfam" id="PF05046">
    <property type="entry name" value="Img2"/>
    <property type="match status" value="1"/>
</dbReference>
<dbReference type="InterPro" id="IPR007740">
    <property type="entry name" value="Ribosomal_mL49"/>
</dbReference>
<comment type="caution">
    <text evidence="8">The sequence shown here is derived from an EMBL/GenBank/DDBJ whole genome shotgun (WGS) entry which is preliminary data.</text>
</comment>
<keyword evidence="9" id="KW-1185">Reference proteome</keyword>
<dbReference type="GO" id="GO:0005762">
    <property type="term" value="C:mitochondrial large ribosomal subunit"/>
    <property type="evidence" value="ECO:0007669"/>
    <property type="project" value="TreeGrafter"/>
</dbReference>
<comment type="similarity">
    <text evidence="2">Belongs to the mitochondrion-specific ribosomal protein mL49 family.</text>
</comment>
<evidence type="ECO:0000256" key="2">
    <source>
        <dbReference type="ARBA" id="ARBA00005677"/>
    </source>
</evidence>
<reference evidence="8" key="2">
    <citation type="submission" date="2020-11" db="EMBL/GenBank/DDBJ databases">
        <authorList>
            <person name="McCartney M.A."/>
            <person name="Auch B."/>
            <person name="Kono T."/>
            <person name="Mallez S."/>
            <person name="Becker A."/>
            <person name="Gohl D.M."/>
            <person name="Silverstein K.A.T."/>
            <person name="Koren S."/>
            <person name="Bechman K.B."/>
            <person name="Herman A."/>
            <person name="Abrahante J.E."/>
            <person name="Garbe J."/>
        </authorList>
    </citation>
    <scope>NUCLEOTIDE SEQUENCE</scope>
    <source>
        <strain evidence="8">Duluth1</strain>
        <tissue evidence="8">Whole animal</tissue>
    </source>
</reference>
<evidence type="ECO:0000256" key="6">
    <source>
        <dbReference type="ARBA" id="ARBA00035191"/>
    </source>
</evidence>
<protein>
    <recommendedName>
        <fullName evidence="6">Large ribosomal subunit protein mL49</fullName>
    </recommendedName>
    <alternativeName>
        <fullName evidence="7">39S ribosomal protein L49, mitochondrial</fullName>
    </alternativeName>
</protein>
<keyword evidence="5" id="KW-0687">Ribonucleoprotein</keyword>
<reference evidence="8" key="1">
    <citation type="journal article" date="2019" name="bioRxiv">
        <title>The Genome of the Zebra Mussel, Dreissena polymorpha: A Resource for Invasive Species Research.</title>
        <authorList>
            <person name="McCartney M.A."/>
            <person name="Auch B."/>
            <person name="Kono T."/>
            <person name="Mallez S."/>
            <person name="Zhang Y."/>
            <person name="Obille A."/>
            <person name="Becker A."/>
            <person name="Abrahante J.E."/>
            <person name="Garbe J."/>
            <person name="Badalamenti J.P."/>
            <person name="Herman A."/>
            <person name="Mangelson H."/>
            <person name="Liachko I."/>
            <person name="Sullivan S."/>
            <person name="Sone E.D."/>
            <person name="Koren S."/>
            <person name="Silverstein K.A.T."/>
            <person name="Beckman K.B."/>
            <person name="Gohl D.M."/>
        </authorList>
    </citation>
    <scope>NUCLEOTIDE SEQUENCE</scope>
    <source>
        <strain evidence="8">Duluth1</strain>
        <tissue evidence="8">Whole animal</tissue>
    </source>
</reference>
<evidence type="ECO:0000256" key="3">
    <source>
        <dbReference type="ARBA" id="ARBA00022980"/>
    </source>
</evidence>
<dbReference type="Gene3D" id="3.30.780.10">
    <property type="entry name" value="SUI1-like domain"/>
    <property type="match status" value="1"/>
</dbReference>
<dbReference type="GO" id="GO:0003735">
    <property type="term" value="F:structural constituent of ribosome"/>
    <property type="evidence" value="ECO:0007669"/>
    <property type="project" value="InterPro"/>
</dbReference>
<dbReference type="AlphaFoldDB" id="A0A9D4R2M8"/>
<dbReference type="Proteomes" id="UP000828390">
    <property type="component" value="Unassembled WGS sequence"/>
</dbReference>
<evidence type="ECO:0000256" key="5">
    <source>
        <dbReference type="ARBA" id="ARBA00023274"/>
    </source>
</evidence>
<keyword evidence="3" id="KW-0689">Ribosomal protein</keyword>
<dbReference type="GO" id="GO:0006412">
    <property type="term" value="P:translation"/>
    <property type="evidence" value="ECO:0007669"/>
    <property type="project" value="InterPro"/>
</dbReference>
<evidence type="ECO:0000256" key="7">
    <source>
        <dbReference type="ARBA" id="ARBA00035545"/>
    </source>
</evidence>
<accession>A0A9D4R2M8</accession>
<dbReference type="EMBL" id="JAIWYP010000003">
    <property type="protein sequence ID" value="KAH3851055.1"/>
    <property type="molecule type" value="Genomic_DNA"/>
</dbReference>
<organism evidence="8 9">
    <name type="scientific">Dreissena polymorpha</name>
    <name type="common">Zebra mussel</name>
    <name type="synonym">Mytilus polymorpha</name>
    <dbReference type="NCBI Taxonomy" id="45954"/>
    <lineage>
        <taxon>Eukaryota</taxon>
        <taxon>Metazoa</taxon>
        <taxon>Spiralia</taxon>
        <taxon>Lophotrochozoa</taxon>
        <taxon>Mollusca</taxon>
        <taxon>Bivalvia</taxon>
        <taxon>Autobranchia</taxon>
        <taxon>Heteroconchia</taxon>
        <taxon>Euheterodonta</taxon>
        <taxon>Imparidentia</taxon>
        <taxon>Neoheterodontei</taxon>
        <taxon>Myida</taxon>
        <taxon>Dreissenoidea</taxon>
        <taxon>Dreissenidae</taxon>
        <taxon>Dreissena</taxon>
    </lineage>
</organism>
<dbReference type="PANTHER" id="PTHR13477:SF0">
    <property type="entry name" value="LARGE RIBOSOMAL SUBUNIT PROTEIN ML49"/>
    <property type="match status" value="1"/>
</dbReference>
<dbReference type="FunFam" id="3.30.780.10:FF:000009">
    <property type="entry name" value="39S ribosomal protein L49, mitochondrial"/>
    <property type="match status" value="1"/>
</dbReference>
<gene>
    <name evidence="8" type="ORF">DPMN_093533</name>
</gene>
<proteinExistence type="inferred from homology"/>
<evidence type="ECO:0000256" key="4">
    <source>
        <dbReference type="ARBA" id="ARBA00023128"/>
    </source>
</evidence>